<evidence type="ECO:0000259" key="8">
    <source>
        <dbReference type="PROSITE" id="PS50071"/>
    </source>
</evidence>
<dbReference type="AlphaFoldDB" id="A0AAD9VAG9"/>
<evidence type="ECO:0000313" key="9">
    <source>
        <dbReference type="EMBL" id="KAK2567199.1"/>
    </source>
</evidence>
<reference evidence="9" key="2">
    <citation type="journal article" date="2023" name="Science">
        <title>Genomic signatures of disease resistance in endangered staghorn corals.</title>
        <authorList>
            <person name="Vollmer S.V."/>
            <person name="Selwyn J.D."/>
            <person name="Despard B.A."/>
            <person name="Roesel C.L."/>
        </authorList>
    </citation>
    <scope>NUCLEOTIDE SEQUENCE</scope>
    <source>
        <strain evidence="9">K2</strain>
    </source>
</reference>
<dbReference type="SUPFAM" id="SSF46689">
    <property type="entry name" value="Homeodomain-like"/>
    <property type="match status" value="1"/>
</dbReference>
<feature type="DNA-binding region" description="Homeobox" evidence="5">
    <location>
        <begin position="87"/>
        <end position="146"/>
    </location>
</feature>
<dbReference type="Proteomes" id="UP001249851">
    <property type="component" value="Unassembled WGS sequence"/>
</dbReference>
<gene>
    <name evidence="9" type="ORF">P5673_009010</name>
</gene>
<dbReference type="PRINTS" id="PR00024">
    <property type="entry name" value="HOMEOBOX"/>
</dbReference>
<dbReference type="GO" id="GO:0030154">
    <property type="term" value="P:cell differentiation"/>
    <property type="evidence" value="ECO:0007669"/>
    <property type="project" value="TreeGrafter"/>
</dbReference>
<accession>A0AAD9VAG9</accession>
<dbReference type="InterPro" id="IPR020479">
    <property type="entry name" value="HD_metazoa"/>
</dbReference>
<keyword evidence="10" id="KW-1185">Reference proteome</keyword>
<evidence type="ECO:0000256" key="7">
    <source>
        <dbReference type="SAM" id="MobiDB-lite"/>
    </source>
</evidence>
<dbReference type="InterPro" id="IPR009057">
    <property type="entry name" value="Homeodomain-like_sf"/>
</dbReference>
<feature type="domain" description="Homeobox" evidence="8">
    <location>
        <begin position="85"/>
        <end position="145"/>
    </location>
</feature>
<dbReference type="GO" id="GO:0000978">
    <property type="term" value="F:RNA polymerase II cis-regulatory region sequence-specific DNA binding"/>
    <property type="evidence" value="ECO:0007669"/>
    <property type="project" value="TreeGrafter"/>
</dbReference>
<dbReference type="InterPro" id="IPR017970">
    <property type="entry name" value="Homeobox_CS"/>
</dbReference>
<comment type="caution">
    <text evidence="9">The sequence shown here is derived from an EMBL/GenBank/DDBJ whole genome shotgun (WGS) entry which is preliminary data.</text>
</comment>
<reference evidence="9" key="1">
    <citation type="journal article" date="2023" name="G3 (Bethesda)">
        <title>Whole genome assembly and annotation of the endangered Caribbean coral Acropora cervicornis.</title>
        <authorList>
            <person name="Selwyn J.D."/>
            <person name="Vollmer S.V."/>
        </authorList>
    </citation>
    <scope>NUCLEOTIDE SEQUENCE</scope>
    <source>
        <strain evidence="9">K2</strain>
    </source>
</reference>
<dbReference type="GO" id="GO:0000981">
    <property type="term" value="F:DNA-binding transcription factor activity, RNA polymerase II-specific"/>
    <property type="evidence" value="ECO:0007669"/>
    <property type="project" value="InterPro"/>
</dbReference>
<keyword evidence="3 5" id="KW-0371">Homeobox</keyword>
<evidence type="ECO:0000256" key="1">
    <source>
        <dbReference type="ARBA" id="ARBA00004123"/>
    </source>
</evidence>
<dbReference type="PROSITE" id="PS00027">
    <property type="entry name" value="HOMEOBOX_1"/>
    <property type="match status" value="1"/>
</dbReference>
<dbReference type="InterPro" id="IPR001356">
    <property type="entry name" value="HD"/>
</dbReference>
<sequence length="221" mass="25170">MASFTIDAILGISAQISEESNHLEARLNAVNEFQIGGREVDENCARLDEDKRDILDDGVNESRAKSETKSLGEDFQDHESPSYINKMRRRRTAFTCTQLKSLEAKFRGKKYLTITERNNLAKGLNLTDTQVKTWFQNRRTKWKKQMAPDFETSLPWGEMNSIINPLQLRFPCNAGELKPRLPSSVPIGYSSMPTFHPSSNLQVVYSNMSLHPFSPSYNFTG</sequence>
<evidence type="ECO:0000256" key="2">
    <source>
        <dbReference type="ARBA" id="ARBA00023125"/>
    </source>
</evidence>
<evidence type="ECO:0000256" key="5">
    <source>
        <dbReference type="PROSITE-ProRule" id="PRU00108"/>
    </source>
</evidence>
<comment type="subcellular location">
    <subcellularLocation>
        <location evidence="1 5 6">Nucleus</location>
    </subcellularLocation>
</comment>
<evidence type="ECO:0000256" key="6">
    <source>
        <dbReference type="RuleBase" id="RU000682"/>
    </source>
</evidence>
<name>A0AAD9VAG9_ACRCE</name>
<dbReference type="InterPro" id="IPR050394">
    <property type="entry name" value="Homeobox_NK-like"/>
</dbReference>
<feature type="region of interest" description="Disordered" evidence="7">
    <location>
        <begin position="57"/>
        <end position="79"/>
    </location>
</feature>
<evidence type="ECO:0000256" key="4">
    <source>
        <dbReference type="ARBA" id="ARBA00023242"/>
    </source>
</evidence>
<dbReference type="GO" id="GO:0005634">
    <property type="term" value="C:nucleus"/>
    <property type="evidence" value="ECO:0007669"/>
    <property type="project" value="UniProtKB-SubCell"/>
</dbReference>
<dbReference type="CDD" id="cd00086">
    <property type="entry name" value="homeodomain"/>
    <property type="match status" value="1"/>
</dbReference>
<proteinExistence type="predicted"/>
<dbReference type="EMBL" id="JARQWQ010000015">
    <property type="protein sequence ID" value="KAK2567199.1"/>
    <property type="molecule type" value="Genomic_DNA"/>
</dbReference>
<keyword evidence="2 5" id="KW-0238">DNA-binding</keyword>
<dbReference type="Gene3D" id="1.10.10.60">
    <property type="entry name" value="Homeodomain-like"/>
    <property type="match status" value="1"/>
</dbReference>
<evidence type="ECO:0000256" key="3">
    <source>
        <dbReference type="ARBA" id="ARBA00023155"/>
    </source>
</evidence>
<dbReference type="SMART" id="SM00389">
    <property type="entry name" value="HOX"/>
    <property type="match status" value="1"/>
</dbReference>
<protein>
    <submittedName>
        <fullName evidence="9">BarH-like 1 homeobox protein</fullName>
    </submittedName>
</protein>
<dbReference type="PANTHER" id="PTHR24340:SF109">
    <property type="entry name" value="BARH LIKE HOMEOBOX 1"/>
    <property type="match status" value="1"/>
</dbReference>
<dbReference type="PROSITE" id="PS50071">
    <property type="entry name" value="HOMEOBOX_2"/>
    <property type="match status" value="1"/>
</dbReference>
<keyword evidence="4 5" id="KW-0539">Nucleus</keyword>
<dbReference type="PANTHER" id="PTHR24340">
    <property type="entry name" value="HOMEOBOX PROTEIN NKX"/>
    <property type="match status" value="1"/>
</dbReference>
<evidence type="ECO:0000313" key="10">
    <source>
        <dbReference type="Proteomes" id="UP001249851"/>
    </source>
</evidence>
<organism evidence="9 10">
    <name type="scientific">Acropora cervicornis</name>
    <name type="common">Staghorn coral</name>
    <dbReference type="NCBI Taxonomy" id="6130"/>
    <lineage>
        <taxon>Eukaryota</taxon>
        <taxon>Metazoa</taxon>
        <taxon>Cnidaria</taxon>
        <taxon>Anthozoa</taxon>
        <taxon>Hexacorallia</taxon>
        <taxon>Scleractinia</taxon>
        <taxon>Astrocoeniina</taxon>
        <taxon>Acroporidae</taxon>
        <taxon>Acropora</taxon>
    </lineage>
</organism>
<dbReference type="Pfam" id="PF00046">
    <property type="entry name" value="Homeodomain"/>
    <property type="match status" value="1"/>
</dbReference>